<accession>A0AAW0TYB8</accession>
<dbReference type="AlphaFoldDB" id="A0AAW0TYB8"/>
<reference evidence="2 3" key="1">
    <citation type="submission" date="2023-03" db="EMBL/GenBank/DDBJ databases">
        <title>High-quality genome of Scylla paramamosain provides insights in environmental adaptation.</title>
        <authorList>
            <person name="Zhang L."/>
        </authorList>
    </citation>
    <scope>NUCLEOTIDE SEQUENCE [LARGE SCALE GENOMIC DNA]</scope>
    <source>
        <strain evidence="2">LZ_2023a</strain>
        <tissue evidence="2">Muscle</tissue>
    </source>
</reference>
<proteinExistence type="predicted"/>
<feature type="compositionally biased region" description="Polar residues" evidence="1">
    <location>
        <begin position="241"/>
        <end position="253"/>
    </location>
</feature>
<feature type="region of interest" description="Disordered" evidence="1">
    <location>
        <begin position="228"/>
        <end position="267"/>
    </location>
</feature>
<evidence type="ECO:0000313" key="2">
    <source>
        <dbReference type="EMBL" id="KAK8392274.1"/>
    </source>
</evidence>
<dbReference type="Proteomes" id="UP001487740">
    <property type="component" value="Unassembled WGS sequence"/>
</dbReference>
<sequence length="267" mass="29562">MKGVPVMGVKDRACQGRGVKDEGVCRGSSNTKMKLHSISQGHDPSRSSLEFMILSVVLPLSVIRQGGARLDVRINPTWRARNEAGCKRQEQQQQQQRRRPADKWRRVLEEALSPLHLAQEPPAGYRVDPDARGLPPSCHLSPPPSPPLPPSLYSSPHLVIFSREEQPQVQGKAWSPVHLSLLGAGCTPPVWKEKVGSRINLKEDEKYALATPSSRRLGDWPAEGCCRPLHSPHRPHPDQPLQDTTALRHSTMNEGVRGTLGQRDSGE</sequence>
<evidence type="ECO:0000256" key="1">
    <source>
        <dbReference type="SAM" id="MobiDB-lite"/>
    </source>
</evidence>
<name>A0AAW0TYB8_SCYPA</name>
<protein>
    <submittedName>
        <fullName evidence="2">Uncharacterized protein</fullName>
    </submittedName>
</protein>
<dbReference type="EMBL" id="JARAKH010000023">
    <property type="protein sequence ID" value="KAK8392274.1"/>
    <property type="molecule type" value="Genomic_DNA"/>
</dbReference>
<feature type="region of interest" description="Disordered" evidence="1">
    <location>
        <begin position="82"/>
        <end position="103"/>
    </location>
</feature>
<gene>
    <name evidence="2" type="ORF">O3P69_017691</name>
</gene>
<keyword evidence="3" id="KW-1185">Reference proteome</keyword>
<organism evidence="2 3">
    <name type="scientific">Scylla paramamosain</name>
    <name type="common">Mud crab</name>
    <dbReference type="NCBI Taxonomy" id="85552"/>
    <lineage>
        <taxon>Eukaryota</taxon>
        <taxon>Metazoa</taxon>
        <taxon>Ecdysozoa</taxon>
        <taxon>Arthropoda</taxon>
        <taxon>Crustacea</taxon>
        <taxon>Multicrustacea</taxon>
        <taxon>Malacostraca</taxon>
        <taxon>Eumalacostraca</taxon>
        <taxon>Eucarida</taxon>
        <taxon>Decapoda</taxon>
        <taxon>Pleocyemata</taxon>
        <taxon>Brachyura</taxon>
        <taxon>Eubrachyura</taxon>
        <taxon>Portunoidea</taxon>
        <taxon>Portunidae</taxon>
        <taxon>Portuninae</taxon>
        <taxon>Scylla</taxon>
    </lineage>
</organism>
<evidence type="ECO:0000313" key="3">
    <source>
        <dbReference type="Proteomes" id="UP001487740"/>
    </source>
</evidence>
<feature type="region of interest" description="Disordered" evidence="1">
    <location>
        <begin position="119"/>
        <end position="149"/>
    </location>
</feature>
<comment type="caution">
    <text evidence="2">The sequence shown here is derived from an EMBL/GenBank/DDBJ whole genome shotgun (WGS) entry which is preliminary data.</text>
</comment>